<protein>
    <submittedName>
        <fullName evidence="5">Glycosyltransferase family 2 protein</fullName>
    </submittedName>
</protein>
<proteinExistence type="inferred from homology"/>
<feature type="transmembrane region" description="Helical" evidence="4">
    <location>
        <begin position="300"/>
        <end position="326"/>
    </location>
</feature>
<dbReference type="GO" id="GO:0016757">
    <property type="term" value="F:glycosyltransferase activity"/>
    <property type="evidence" value="ECO:0007669"/>
    <property type="project" value="UniProtKB-KW"/>
</dbReference>
<sequence>MNILVVTLTIIAISFWLLLVYYSILTIFGLIFRGQKKLTAPLTSYPSVTILIPAHNEGVVIADTLFAMTKIQYPGELQIFLLNDNSKDDTGEIADYYADMYKNIYHIHVPPRKPSGKSRVLNYGLNMTDSEYICVYDADNQPEPDALRLLVEAAETTPDAVGAVGYVKTINETTNSLTRMIALEFSVFQLTMQAGRWKLFKLGSLTGTNMLVRRSSLLDAGGYDPKALAEDADLTLALTGKGGLLPIVPEAKTWEQEPETLRVWLKQRTRWMQGNIYLIEKTLQNPVYFRGRNLIHSVQLLAVYVCFVFFLIVSDIWFFLGMFGIAESSASVPLLVLWFESWLIYFIQLVSSQVMDKRVGLRDLAISFLMYFTYAQLWLILLIRGLYFQIKLKRSDDDPIWDKTERFRKFT</sequence>
<feature type="transmembrane region" description="Helical" evidence="4">
    <location>
        <begin position="6"/>
        <end position="32"/>
    </location>
</feature>
<comment type="similarity">
    <text evidence="1">Belongs to the glycosyltransferase 2 family.</text>
</comment>
<gene>
    <name evidence="5" type="ORF">EKG37_07435</name>
</gene>
<evidence type="ECO:0000313" key="6">
    <source>
        <dbReference type="Proteomes" id="UP000271374"/>
    </source>
</evidence>
<keyword evidence="4" id="KW-0812">Transmembrane</keyword>
<name>A0A3S0IY99_9BACI</name>
<evidence type="ECO:0000256" key="4">
    <source>
        <dbReference type="SAM" id="Phobius"/>
    </source>
</evidence>
<dbReference type="EMBL" id="RXNT01000004">
    <property type="protein sequence ID" value="RTR34034.1"/>
    <property type="molecule type" value="Genomic_DNA"/>
</dbReference>
<keyword evidence="4" id="KW-0472">Membrane</keyword>
<evidence type="ECO:0000313" key="5">
    <source>
        <dbReference type="EMBL" id="RTR34034.1"/>
    </source>
</evidence>
<dbReference type="SUPFAM" id="SSF53448">
    <property type="entry name" value="Nucleotide-diphospho-sugar transferases"/>
    <property type="match status" value="1"/>
</dbReference>
<dbReference type="AlphaFoldDB" id="A0A3S0IY99"/>
<dbReference type="Proteomes" id="UP000271374">
    <property type="component" value="Unassembled WGS sequence"/>
</dbReference>
<evidence type="ECO:0000256" key="2">
    <source>
        <dbReference type="ARBA" id="ARBA00022676"/>
    </source>
</evidence>
<dbReference type="Gene3D" id="3.90.550.10">
    <property type="entry name" value="Spore Coat Polysaccharide Biosynthesis Protein SpsA, Chain A"/>
    <property type="match status" value="1"/>
</dbReference>
<dbReference type="Pfam" id="PF13641">
    <property type="entry name" value="Glyco_tranf_2_3"/>
    <property type="match status" value="1"/>
</dbReference>
<keyword evidence="4" id="KW-1133">Transmembrane helix</keyword>
<reference evidence="5 6" key="1">
    <citation type="submission" date="2018-12" db="EMBL/GenBank/DDBJ databases">
        <title>Bacillus yapensis draft genome sequence.</title>
        <authorList>
            <person name="Yu L."/>
            <person name="Xu X."/>
            <person name="Tang X."/>
        </authorList>
    </citation>
    <scope>NUCLEOTIDE SEQUENCE [LARGE SCALE GENOMIC DNA]</scope>
    <source>
        <strain evidence="5 6">XXST-01</strain>
    </source>
</reference>
<dbReference type="OrthoDB" id="9766299at2"/>
<accession>A0A3S0IY99</accession>
<keyword evidence="2" id="KW-0328">Glycosyltransferase</keyword>
<evidence type="ECO:0000256" key="3">
    <source>
        <dbReference type="ARBA" id="ARBA00022679"/>
    </source>
</evidence>
<feature type="transmembrane region" description="Helical" evidence="4">
    <location>
        <begin position="332"/>
        <end position="352"/>
    </location>
</feature>
<keyword evidence="3 5" id="KW-0808">Transferase</keyword>
<dbReference type="InterPro" id="IPR029044">
    <property type="entry name" value="Nucleotide-diphossugar_trans"/>
</dbReference>
<comment type="caution">
    <text evidence="5">The sequence shown here is derived from an EMBL/GenBank/DDBJ whole genome shotgun (WGS) entry which is preliminary data.</text>
</comment>
<dbReference type="PANTHER" id="PTHR43630">
    <property type="entry name" value="POLY-BETA-1,6-N-ACETYL-D-GLUCOSAMINE SYNTHASE"/>
    <property type="match status" value="1"/>
</dbReference>
<dbReference type="PANTHER" id="PTHR43630:SF1">
    <property type="entry name" value="POLY-BETA-1,6-N-ACETYL-D-GLUCOSAMINE SYNTHASE"/>
    <property type="match status" value="1"/>
</dbReference>
<feature type="transmembrane region" description="Helical" evidence="4">
    <location>
        <begin position="364"/>
        <end position="387"/>
    </location>
</feature>
<keyword evidence="6" id="KW-1185">Reference proteome</keyword>
<dbReference type="CDD" id="cd06423">
    <property type="entry name" value="CESA_like"/>
    <property type="match status" value="1"/>
</dbReference>
<organism evidence="5 6">
    <name type="scientific">Bacillus yapensis</name>
    <dbReference type="NCBI Taxonomy" id="2492960"/>
    <lineage>
        <taxon>Bacteria</taxon>
        <taxon>Bacillati</taxon>
        <taxon>Bacillota</taxon>
        <taxon>Bacilli</taxon>
        <taxon>Bacillales</taxon>
        <taxon>Bacillaceae</taxon>
        <taxon>Bacillus</taxon>
    </lineage>
</organism>
<evidence type="ECO:0000256" key="1">
    <source>
        <dbReference type="ARBA" id="ARBA00006739"/>
    </source>
</evidence>